<dbReference type="SMART" id="SM00181">
    <property type="entry name" value="EGF"/>
    <property type="match status" value="4"/>
</dbReference>
<dbReference type="InterPro" id="IPR001791">
    <property type="entry name" value="Laminin_G"/>
</dbReference>
<name>A0A7I4XV35_HAECO</name>
<dbReference type="SUPFAM" id="SSF49899">
    <property type="entry name" value="Concanavalin A-like lectins/glucanases"/>
    <property type="match status" value="4"/>
</dbReference>
<keyword evidence="6" id="KW-0732">Signal</keyword>
<dbReference type="InterPro" id="IPR013320">
    <property type="entry name" value="ConA-like_dom_sf"/>
</dbReference>
<dbReference type="SMART" id="SM00282">
    <property type="entry name" value="LamG"/>
    <property type="match status" value="4"/>
</dbReference>
<evidence type="ECO:0000256" key="5">
    <source>
        <dbReference type="SAM" id="Phobius"/>
    </source>
</evidence>
<dbReference type="Proteomes" id="UP000025227">
    <property type="component" value="Unplaced"/>
</dbReference>
<feature type="chain" id="PRO_5029498257" evidence="6">
    <location>
        <begin position="21"/>
        <end position="1520"/>
    </location>
</feature>
<keyword evidence="9" id="KW-1185">Reference proteome</keyword>
<dbReference type="Pfam" id="PF02210">
    <property type="entry name" value="Laminin_G_2"/>
    <property type="match status" value="1"/>
</dbReference>
<dbReference type="WBParaSite" id="HCON_00008200-00001">
    <property type="protein sequence ID" value="HCON_00008200-00001"/>
    <property type="gene ID" value="HCON_00008200"/>
</dbReference>
<evidence type="ECO:0000313" key="10">
    <source>
        <dbReference type="WBParaSite" id="HCON_00008200-00001"/>
    </source>
</evidence>
<dbReference type="PROSITE" id="PS50025">
    <property type="entry name" value="LAM_G_DOMAIN"/>
    <property type="match status" value="3"/>
</dbReference>
<dbReference type="CDD" id="cd00054">
    <property type="entry name" value="EGF_CA"/>
    <property type="match status" value="1"/>
</dbReference>
<dbReference type="PROSITE" id="PS00022">
    <property type="entry name" value="EGF_1"/>
    <property type="match status" value="1"/>
</dbReference>
<dbReference type="PROSITE" id="PS01186">
    <property type="entry name" value="EGF_2"/>
    <property type="match status" value="1"/>
</dbReference>
<feature type="domain" description="Laminin G" evidence="7">
    <location>
        <begin position="249"/>
        <end position="419"/>
    </location>
</feature>
<dbReference type="OrthoDB" id="5989513at2759"/>
<organism evidence="9 10">
    <name type="scientific">Haemonchus contortus</name>
    <name type="common">Barber pole worm</name>
    <dbReference type="NCBI Taxonomy" id="6289"/>
    <lineage>
        <taxon>Eukaryota</taxon>
        <taxon>Metazoa</taxon>
        <taxon>Ecdysozoa</taxon>
        <taxon>Nematoda</taxon>
        <taxon>Chromadorea</taxon>
        <taxon>Rhabditida</taxon>
        <taxon>Rhabditina</taxon>
        <taxon>Rhabditomorpha</taxon>
        <taxon>Strongyloidea</taxon>
        <taxon>Trichostrongylidae</taxon>
        <taxon>Haemonchus</taxon>
    </lineage>
</organism>
<feature type="domain" description="EGF-like" evidence="8">
    <location>
        <begin position="506"/>
        <end position="545"/>
    </location>
</feature>
<comment type="caution">
    <text evidence="2">Lacks conserved residue(s) required for the propagation of feature annotation.</text>
</comment>
<keyword evidence="1 2" id="KW-1015">Disulfide bond</keyword>
<keyword evidence="5" id="KW-1133">Transmembrane helix</keyword>
<evidence type="ECO:0000259" key="7">
    <source>
        <dbReference type="PROSITE" id="PS50025"/>
    </source>
</evidence>
<reference evidence="10" key="1">
    <citation type="submission" date="2020-12" db="UniProtKB">
        <authorList>
            <consortium name="WormBaseParasite"/>
        </authorList>
    </citation>
    <scope>IDENTIFICATION</scope>
    <source>
        <strain evidence="10">MHco3</strain>
    </source>
</reference>
<feature type="disulfide bond" evidence="3">
    <location>
        <begin position="863"/>
        <end position="890"/>
    </location>
</feature>
<evidence type="ECO:0000256" key="1">
    <source>
        <dbReference type="ARBA" id="ARBA00023157"/>
    </source>
</evidence>
<dbReference type="PANTHER" id="PTHR15036:SF94">
    <property type="entry name" value="INTESTINAL NEUREXIN-LIKE"/>
    <property type="match status" value="1"/>
</dbReference>
<evidence type="ECO:0000256" key="6">
    <source>
        <dbReference type="SAM" id="SignalP"/>
    </source>
</evidence>
<feature type="domain" description="Laminin G" evidence="7">
    <location>
        <begin position="935"/>
        <end position="1115"/>
    </location>
</feature>
<dbReference type="PANTHER" id="PTHR15036">
    <property type="entry name" value="PIKACHURIN-LIKE PROTEIN"/>
    <property type="match status" value="1"/>
</dbReference>
<dbReference type="PROSITE" id="PS50026">
    <property type="entry name" value="EGF_3"/>
    <property type="match status" value="3"/>
</dbReference>
<dbReference type="InterPro" id="IPR050372">
    <property type="entry name" value="Neurexin-related_CASP"/>
</dbReference>
<evidence type="ECO:0000256" key="4">
    <source>
        <dbReference type="SAM" id="MobiDB-lite"/>
    </source>
</evidence>
<feature type="disulfide bond" evidence="2">
    <location>
        <begin position="899"/>
        <end position="916"/>
    </location>
</feature>
<evidence type="ECO:0000259" key="8">
    <source>
        <dbReference type="PROSITE" id="PS50026"/>
    </source>
</evidence>
<keyword evidence="5" id="KW-0812">Transmembrane</keyword>
<evidence type="ECO:0000256" key="3">
    <source>
        <dbReference type="PROSITE-ProRule" id="PRU00122"/>
    </source>
</evidence>
<dbReference type="OMA" id="EKANAYM"/>
<keyword evidence="2" id="KW-0245">EGF-like domain</keyword>
<feature type="domain" description="EGF-like" evidence="8">
    <location>
        <begin position="891"/>
        <end position="930"/>
    </location>
</feature>
<dbReference type="Gene3D" id="2.60.120.200">
    <property type="match status" value="3"/>
</dbReference>
<accession>A0A7I4XV35</accession>
<feature type="transmembrane region" description="Helical" evidence="5">
    <location>
        <begin position="1403"/>
        <end position="1431"/>
    </location>
</feature>
<feature type="region of interest" description="Disordered" evidence="4">
    <location>
        <begin position="1438"/>
        <end position="1493"/>
    </location>
</feature>
<dbReference type="Gene3D" id="2.10.25.10">
    <property type="entry name" value="Laminin"/>
    <property type="match status" value="3"/>
</dbReference>
<feature type="domain" description="Laminin G" evidence="7">
    <location>
        <begin position="734"/>
        <end position="890"/>
    </location>
</feature>
<feature type="domain" description="EGF-like" evidence="8">
    <location>
        <begin position="1116"/>
        <end position="1156"/>
    </location>
</feature>
<dbReference type="InterPro" id="IPR000742">
    <property type="entry name" value="EGF"/>
</dbReference>
<feature type="signal peptide" evidence="6">
    <location>
        <begin position="1"/>
        <end position="20"/>
    </location>
</feature>
<sequence>MWAASLVAMAAFLISGHVSAEDDFMAKRVFLKTPASFVNLTSEAWKVHDRNVEITLAIRFQPNTKVGQVFSLRAIDQHGKKTVKLVGSLHSGYLQIDLFNTTGDSILNKPFTTHFLDQNVEHSLAIRINTGAKTLSYRLESTPDHVCEITEDINLQDAEVVPTLGGGGNSMIGCVTLITVEVGWATTVPHHVIPIASNEIDECSEANECAHRDCNKGRCIELEVATCDCYGTEKSGPNCRYPARTVFVMNNDDESQPSHIRYIPWNVDQTISRITIDFKFAELDNKQGVLLYSVLDDGSVVKLFVVEGNGNLLFGNLGHMNFTLDPTQEFHSIFIGIHHGSRTIGLAVDGQSQKLVLQDSSVSLKLSSMLFGGAPTTNGTRELGITACLKNVYVNHYDIIYMMYDKDKRVESSKVLGPCNHDGSLSDLFASGVPMFSADPMPNELSETLPLQHGINLVDDGPPIISEDELKNKIKTDGEPVVQHLAASIGDSVHKAGLFNAVQTKDPAPCEKSQDYVCRNGATCERRSGNVVCICRRGFGGRYCQFVLHPRTCAEARTFHDQSSGPTQLDVDGSRPLLGSVAVCREGTTVVPHDMPNGTVIRSSYDPTDAMFIISYRDFSNEKLARLIQNSGSCQQQVYYVCSHAALRFESKRTWFQVAVGNRTVRQIGRVPDSCPCMDMGCIENKKCNCDSLATMTGDTGYLYGQDAGVIRVVAMYSEGDVDGKLTLGPLECEGFAAAAPIRFAEPRALPVRDWNGEPISLQFRTALPSATLLSVQESAERYFKVELISGHMIRVSLFNSSASVESQARLNDTKWHLLVLEIANDEIRLSIDNSNTFTAIPETAVPKGTLQLNDDDSGFTGCIRSLIINDEAIDVQAIGKGVEDVHPYCDDRCHENFCQNAAECIEDFVRDSAVCRCRYPNVHSGRNCEIDINQNSSVSFHGGFLKYELAQNALVEQTVLSFRTDQSQALILFVHDHNNNFMQLHLSEEVNLTLSLNNDDIVSSCTVRARDGSEFGNMEWIQKFINVFTDIVIIPVGLNSPADPKPFLYTFIGGIERESHSTDGSMLLRPIYQCAVPNLLGCMRGVRVGDEVVDLRHAIHDNRPNDPNLVRSGCDMGCATLDCRNGGHCSVAWRGVDGKVVCDCSRTSYAGPHCTIDEGLTFDSNAHFTFDIGRFLSRYILTPQKLTQKLQFAFAPKSPSTTHQTLATVSFADKRLFEVILNKNGSVNVGIVNDGKKPIVRTFAGNFSNGYRHFFSARFGAHQATSVTVDAVRHDFDFMADNLDLYNAKEITLGGREIDKDEHHVTSSKDKYSGCISNLDINYGVPALHLTPISYLDDSFPSMANYSRLSSGVIVPKGACAPFQIQNFFREPVELPVWETNFKRLVYKEGNPEAAGGEEGKFWLWTLCIVISLMVILLIATVITCCCFLFSSRSNDKPMLSKDEEEAQPLRGTPLAPPPSLIEESAKSSPKRVVISEPLNKSHPDDANLPFELKPIRTSSPLAPIAMIDEADSLTNSKL</sequence>
<evidence type="ECO:0000313" key="9">
    <source>
        <dbReference type="Proteomes" id="UP000025227"/>
    </source>
</evidence>
<proteinExistence type="predicted"/>
<dbReference type="CDD" id="cd00110">
    <property type="entry name" value="LamG"/>
    <property type="match status" value="2"/>
</dbReference>
<keyword evidence="5" id="KW-0472">Membrane</keyword>
<protein>
    <submittedName>
        <fullName evidence="10">Neurexin-4</fullName>
    </submittedName>
</protein>
<evidence type="ECO:0000256" key="2">
    <source>
        <dbReference type="PROSITE-ProRule" id="PRU00076"/>
    </source>
</evidence>
<feature type="disulfide bond" evidence="2">
    <location>
        <begin position="535"/>
        <end position="544"/>
    </location>
</feature>